<keyword evidence="2" id="KW-1185">Reference proteome</keyword>
<proteinExistence type="predicted"/>
<name>A0A913WPG0_EXADI</name>
<dbReference type="OMA" id="WSCITIL"/>
<dbReference type="PANTHER" id="PTHR15176:SF1">
    <property type="entry name" value="NEPHROCYSTIN-1"/>
    <property type="match status" value="1"/>
</dbReference>
<evidence type="ECO:0000313" key="2">
    <source>
        <dbReference type="Proteomes" id="UP000887567"/>
    </source>
</evidence>
<dbReference type="PANTHER" id="PTHR15176">
    <property type="entry name" value="NEPHROCYSTIN"/>
    <property type="match status" value="1"/>
</dbReference>
<dbReference type="RefSeq" id="XP_020892102.1">
    <property type="nucleotide sequence ID" value="XM_021036443.1"/>
</dbReference>
<evidence type="ECO:0000313" key="1">
    <source>
        <dbReference type="EnsemblMetazoa" id="XP_020892102.1"/>
    </source>
</evidence>
<dbReference type="GeneID" id="110231417"/>
<dbReference type="EnsemblMetazoa" id="XM_021036443.1">
    <property type="protein sequence ID" value="XP_020892102.1"/>
    <property type="gene ID" value="LOC110231417"/>
</dbReference>
<accession>A0A913WPG0</accession>
<dbReference type="OrthoDB" id="6020635at2759"/>
<dbReference type="GO" id="GO:0090251">
    <property type="term" value="P:protein localization involved in establishment of planar polarity"/>
    <property type="evidence" value="ECO:0007669"/>
    <property type="project" value="TreeGrafter"/>
</dbReference>
<dbReference type="GO" id="GO:0005737">
    <property type="term" value="C:cytoplasm"/>
    <property type="evidence" value="ECO:0007669"/>
    <property type="project" value="TreeGrafter"/>
</dbReference>
<dbReference type="AlphaFoldDB" id="A0A913WPG0"/>
<dbReference type="InterPro" id="IPR039687">
    <property type="entry name" value="NPHP1"/>
</dbReference>
<sequence>MYDSECLARLNSTEDTVGILFELNVSYLRSSTGEKSEVSCGWCLLKLFEDTGIPAPNKNFELPVNGGTPFDENYIELDGSVSVRETPSRFQSIVRSNQQPRLVVKLISVNKSTKDIHDTLPESILTCHQYAQFIGQYREITAEVLFHDGRDQFSTDLITDPVISTFPSSLRFTDIMDALKRRWENRNKKELKRSQRRVTSVMKNFFREVYMDSVYPLLNSAQLPPFIWGDTNRETERLRIILDYEARSTLENLFSTERLHKPFNIDRVTFNVVSKHSIT</sequence>
<organism evidence="1 2">
    <name type="scientific">Exaiptasia diaphana</name>
    <name type="common">Tropical sea anemone</name>
    <name type="synonym">Aiptasia pulchella</name>
    <dbReference type="NCBI Taxonomy" id="2652724"/>
    <lineage>
        <taxon>Eukaryota</taxon>
        <taxon>Metazoa</taxon>
        <taxon>Cnidaria</taxon>
        <taxon>Anthozoa</taxon>
        <taxon>Hexacorallia</taxon>
        <taxon>Actiniaria</taxon>
        <taxon>Aiptasiidae</taxon>
        <taxon>Exaiptasia</taxon>
    </lineage>
</organism>
<reference evidence="1" key="1">
    <citation type="submission" date="2022-11" db="UniProtKB">
        <authorList>
            <consortium name="EnsemblMetazoa"/>
        </authorList>
    </citation>
    <scope>IDENTIFICATION</scope>
</reference>
<dbReference type="KEGG" id="epa:110231417"/>
<protein>
    <submittedName>
        <fullName evidence="1">Uncharacterized protein</fullName>
    </submittedName>
</protein>
<dbReference type="Proteomes" id="UP000887567">
    <property type="component" value="Unplaced"/>
</dbReference>
<dbReference type="GO" id="GO:0005929">
    <property type="term" value="C:cilium"/>
    <property type="evidence" value="ECO:0007669"/>
    <property type="project" value="TreeGrafter"/>
</dbReference>